<dbReference type="Pfam" id="PF11898">
    <property type="entry name" value="DUF3418"/>
    <property type="match status" value="1"/>
</dbReference>
<dbReference type="InterPro" id="IPR024590">
    <property type="entry name" value="HrpA_C"/>
</dbReference>
<name>A0AAC8VD47_9GAMM</name>
<dbReference type="AlphaFoldDB" id="A0AAC8VD47"/>
<keyword evidence="3" id="KW-1185">Reference proteome</keyword>
<protein>
    <recommendedName>
        <fullName evidence="1">RNA helicase HrpA C-terminal domain-containing protein</fullName>
    </recommendedName>
</protein>
<dbReference type="Proteomes" id="UP000242800">
    <property type="component" value="Chromosome"/>
</dbReference>
<evidence type="ECO:0000313" key="2">
    <source>
        <dbReference type="EMBL" id="ALB01347.1"/>
    </source>
</evidence>
<evidence type="ECO:0000259" key="1">
    <source>
        <dbReference type="Pfam" id="PF11898"/>
    </source>
</evidence>
<accession>A0AAC8VD47</accession>
<sequence length="84" mass="9869">MQNILLLLVGFVVDETICHNQELEKHLVLNIQVVDEQSKILAIDKDIHKLKQKLKDLVQRPQLIVEDKVYNDWQFGTIEHILVK</sequence>
<dbReference type="KEGG" id="fper:ACH24_00755"/>
<dbReference type="EMBL" id="CP012505">
    <property type="protein sequence ID" value="ALB01347.1"/>
    <property type="molecule type" value="Genomic_DNA"/>
</dbReference>
<organism evidence="2 3">
    <name type="scientific">Francisella persica ATCC VR-331</name>
    <dbReference type="NCBI Taxonomy" id="1086726"/>
    <lineage>
        <taxon>Bacteria</taxon>
        <taxon>Pseudomonadati</taxon>
        <taxon>Pseudomonadota</taxon>
        <taxon>Gammaproteobacteria</taxon>
        <taxon>Thiotrichales</taxon>
        <taxon>Francisellaceae</taxon>
        <taxon>Francisella</taxon>
    </lineage>
</organism>
<feature type="domain" description="RNA helicase HrpA C-terminal" evidence="1">
    <location>
        <begin position="8"/>
        <end position="80"/>
    </location>
</feature>
<gene>
    <name evidence="2" type="ORF">ACH24_00755</name>
</gene>
<evidence type="ECO:0000313" key="3">
    <source>
        <dbReference type="Proteomes" id="UP000242800"/>
    </source>
</evidence>
<proteinExistence type="predicted"/>
<reference evidence="2 3" key="1">
    <citation type="journal article" date="2016" name="Int. J. Syst. Evol. Microbiol.">
        <title>Reclassification of Wolbachia persica as Francisella persica comb. nov. and emended description of the family Francisellaceae.</title>
        <authorList>
            <person name="Larson M.A."/>
            <person name="Nalbantoglu U."/>
            <person name="Sayood K."/>
            <person name="Zentz E.B."/>
            <person name="Cer R.Z."/>
            <person name="Iwen P.C."/>
            <person name="Francesconi S.C."/>
            <person name="Bishop-Lilly K.A."/>
            <person name="Mokashi V.P."/>
            <person name="Sjostedt A."/>
            <person name="Hinrichs S.H."/>
        </authorList>
    </citation>
    <scope>NUCLEOTIDE SEQUENCE [LARGE SCALE GENOMIC DNA]</scope>
    <source>
        <strain evidence="2 3">FSC845</strain>
    </source>
</reference>